<dbReference type="PANTHER" id="PTHR47894">
    <property type="entry name" value="HTH-TYPE TRANSCRIPTIONAL REGULATOR GADX"/>
    <property type="match status" value="1"/>
</dbReference>
<dbReference type="InterPro" id="IPR018060">
    <property type="entry name" value="HTH_AraC"/>
</dbReference>
<dbReference type="Gene3D" id="1.10.10.60">
    <property type="entry name" value="Homeodomain-like"/>
    <property type="match status" value="1"/>
</dbReference>
<gene>
    <name evidence="6" type="ORF">ACFOMF_02720</name>
</gene>
<dbReference type="EMBL" id="JBHRXZ010000003">
    <property type="protein sequence ID" value="MFC3606700.1"/>
    <property type="molecule type" value="Genomic_DNA"/>
</dbReference>
<dbReference type="SMART" id="SM00342">
    <property type="entry name" value="HTH_ARAC"/>
    <property type="match status" value="1"/>
</dbReference>
<sequence>MACIMRARDLLCSTGSRSAEHAMGNLNFDRRAVGVVPSPGDGRVSYITGKDDSGRRIEGHAGPGSGRTGDLRQRAGSALVELLDEGTASLESLAERLRLPSWTLQRRLGEHGLTFTLLLDQVRRERALLYLRQRGVSLSEMALLLGYSELSAFSRAFRRWFGMSPLQWRRRLDSAWDQAPVSRR</sequence>
<dbReference type="InterPro" id="IPR009057">
    <property type="entry name" value="Homeodomain-like_sf"/>
</dbReference>
<evidence type="ECO:0000256" key="1">
    <source>
        <dbReference type="ARBA" id="ARBA00023015"/>
    </source>
</evidence>
<accession>A0ABV7T0N3</accession>
<keyword evidence="2" id="KW-0238">DNA-binding</keyword>
<feature type="domain" description="HTH araC/xylS-type" evidence="5">
    <location>
        <begin position="73"/>
        <end position="171"/>
    </location>
</feature>
<evidence type="ECO:0000256" key="4">
    <source>
        <dbReference type="SAM" id="MobiDB-lite"/>
    </source>
</evidence>
<dbReference type="Proteomes" id="UP001595630">
    <property type="component" value="Unassembled WGS sequence"/>
</dbReference>
<evidence type="ECO:0000256" key="2">
    <source>
        <dbReference type="ARBA" id="ARBA00023125"/>
    </source>
</evidence>
<name>A0ABV7T0N3_9GAMM</name>
<dbReference type="RefSeq" id="WP_386360953.1">
    <property type="nucleotide sequence ID" value="NZ_JBHRXZ010000003.1"/>
</dbReference>
<evidence type="ECO:0000259" key="5">
    <source>
        <dbReference type="PROSITE" id="PS01124"/>
    </source>
</evidence>
<evidence type="ECO:0000256" key="3">
    <source>
        <dbReference type="ARBA" id="ARBA00023163"/>
    </source>
</evidence>
<dbReference type="PRINTS" id="PR00032">
    <property type="entry name" value="HTHARAC"/>
</dbReference>
<evidence type="ECO:0000313" key="7">
    <source>
        <dbReference type="Proteomes" id="UP001595630"/>
    </source>
</evidence>
<organism evidence="6 7">
    <name type="scientific">Stutzerimonas tarimensis</name>
    <dbReference type="NCBI Taxonomy" id="1507735"/>
    <lineage>
        <taxon>Bacteria</taxon>
        <taxon>Pseudomonadati</taxon>
        <taxon>Pseudomonadota</taxon>
        <taxon>Gammaproteobacteria</taxon>
        <taxon>Pseudomonadales</taxon>
        <taxon>Pseudomonadaceae</taxon>
        <taxon>Stutzerimonas</taxon>
    </lineage>
</organism>
<dbReference type="SUPFAM" id="SSF46689">
    <property type="entry name" value="Homeodomain-like"/>
    <property type="match status" value="1"/>
</dbReference>
<keyword evidence="7" id="KW-1185">Reference proteome</keyword>
<dbReference type="PANTHER" id="PTHR47894:SF4">
    <property type="entry name" value="HTH-TYPE TRANSCRIPTIONAL REGULATOR GADX"/>
    <property type="match status" value="1"/>
</dbReference>
<reference evidence="7" key="1">
    <citation type="journal article" date="2019" name="Int. J. Syst. Evol. Microbiol.">
        <title>The Global Catalogue of Microorganisms (GCM) 10K type strain sequencing project: providing services to taxonomists for standard genome sequencing and annotation.</title>
        <authorList>
            <consortium name="The Broad Institute Genomics Platform"/>
            <consortium name="The Broad Institute Genome Sequencing Center for Infectious Disease"/>
            <person name="Wu L."/>
            <person name="Ma J."/>
        </authorList>
    </citation>
    <scope>NUCLEOTIDE SEQUENCE [LARGE SCALE GENOMIC DNA]</scope>
    <source>
        <strain evidence="7">KCTC 42447</strain>
    </source>
</reference>
<dbReference type="Pfam" id="PF12833">
    <property type="entry name" value="HTH_18"/>
    <property type="match status" value="1"/>
</dbReference>
<feature type="compositionally biased region" description="Basic and acidic residues" evidence="4">
    <location>
        <begin position="49"/>
        <end position="59"/>
    </location>
</feature>
<dbReference type="InterPro" id="IPR020449">
    <property type="entry name" value="Tscrpt_reg_AraC-type_HTH"/>
</dbReference>
<protein>
    <submittedName>
        <fullName evidence="6">Helix-turn-helix transcriptional regulator</fullName>
    </submittedName>
</protein>
<feature type="region of interest" description="Disordered" evidence="4">
    <location>
        <begin position="47"/>
        <end position="70"/>
    </location>
</feature>
<keyword evidence="1" id="KW-0805">Transcription regulation</keyword>
<keyword evidence="3" id="KW-0804">Transcription</keyword>
<evidence type="ECO:0000313" key="6">
    <source>
        <dbReference type="EMBL" id="MFC3606700.1"/>
    </source>
</evidence>
<dbReference type="PROSITE" id="PS01124">
    <property type="entry name" value="HTH_ARAC_FAMILY_2"/>
    <property type="match status" value="1"/>
</dbReference>
<proteinExistence type="predicted"/>
<comment type="caution">
    <text evidence="6">The sequence shown here is derived from an EMBL/GenBank/DDBJ whole genome shotgun (WGS) entry which is preliminary data.</text>
</comment>